<name>A0A8J8Q7M7_9EURY</name>
<reference evidence="2" key="1">
    <citation type="submission" date="2017-11" db="EMBL/GenBank/DDBJ databases">
        <authorList>
            <person name="Kajale S.C."/>
            <person name="Sharma A."/>
        </authorList>
    </citation>
    <scope>NUCLEOTIDE SEQUENCE</scope>
    <source>
        <strain evidence="2">LS1_42</strain>
    </source>
</reference>
<dbReference type="EMBL" id="PHNJ01000001">
    <property type="protein sequence ID" value="TYL40158.1"/>
    <property type="molecule type" value="Genomic_DNA"/>
</dbReference>
<feature type="region of interest" description="Disordered" evidence="1">
    <location>
        <begin position="26"/>
        <end position="69"/>
    </location>
</feature>
<proteinExistence type="predicted"/>
<protein>
    <submittedName>
        <fullName evidence="2">Uncharacterized protein</fullName>
    </submittedName>
</protein>
<dbReference type="AlphaFoldDB" id="A0A8J8Q7M7"/>
<organism evidence="2 3">
    <name type="scientific">Natronococcus pandeyae</name>
    <dbReference type="NCBI Taxonomy" id="2055836"/>
    <lineage>
        <taxon>Archaea</taxon>
        <taxon>Methanobacteriati</taxon>
        <taxon>Methanobacteriota</taxon>
        <taxon>Stenosarchaea group</taxon>
        <taxon>Halobacteria</taxon>
        <taxon>Halobacteriales</taxon>
        <taxon>Natrialbaceae</taxon>
        <taxon>Natronococcus</taxon>
    </lineage>
</organism>
<comment type="caution">
    <text evidence="2">The sequence shown here is derived from an EMBL/GenBank/DDBJ whole genome shotgun (WGS) entry which is preliminary data.</text>
</comment>
<sequence length="69" mass="7718">MPRKFTIPDETDVRADTEISPRRRLVANSDERRYVTDTDGGDTMSPAVSSVPSETEAETSVEFEPKTNE</sequence>
<evidence type="ECO:0000256" key="1">
    <source>
        <dbReference type="SAM" id="MobiDB-lite"/>
    </source>
</evidence>
<accession>A0A8J8Q7M7</accession>
<gene>
    <name evidence="2" type="ORF">CV102_00830</name>
</gene>
<dbReference type="Proteomes" id="UP000766904">
    <property type="component" value="Unassembled WGS sequence"/>
</dbReference>
<evidence type="ECO:0000313" key="2">
    <source>
        <dbReference type="EMBL" id="TYL40158.1"/>
    </source>
</evidence>
<keyword evidence="3" id="KW-1185">Reference proteome</keyword>
<evidence type="ECO:0000313" key="3">
    <source>
        <dbReference type="Proteomes" id="UP000766904"/>
    </source>
</evidence>